<evidence type="ECO:0000259" key="6">
    <source>
        <dbReference type="PROSITE" id="PS50949"/>
    </source>
</evidence>
<protein>
    <submittedName>
        <fullName evidence="7">PLP-dependent aminotransferase family protein</fullName>
    </submittedName>
</protein>
<dbReference type="InterPro" id="IPR015421">
    <property type="entry name" value="PyrdxlP-dep_Trfase_major"/>
</dbReference>
<evidence type="ECO:0000256" key="2">
    <source>
        <dbReference type="ARBA" id="ARBA00022898"/>
    </source>
</evidence>
<dbReference type="InterPro" id="IPR004839">
    <property type="entry name" value="Aminotransferase_I/II_large"/>
</dbReference>
<dbReference type="SMART" id="SM00345">
    <property type="entry name" value="HTH_GNTR"/>
    <property type="match status" value="1"/>
</dbReference>
<reference evidence="8" key="1">
    <citation type="journal article" date="2019" name="Int. J. Syst. Evol. Microbiol.">
        <title>The Global Catalogue of Microorganisms (GCM) 10K type strain sequencing project: providing services to taxonomists for standard genome sequencing and annotation.</title>
        <authorList>
            <consortium name="The Broad Institute Genomics Platform"/>
            <consortium name="The Broad Institute Genome Sequencing Center for Infectious Disease"/>
            <person name="Wu L."/>
            <person name="Ma J."/>
        </authorList>
    </citation>
    <scope>NUCLEOTIDE SEQUENCE [LARGE SCALE GENOMIC DNA]</scope>
    <source>
        <strain evidence="8">JCM 18537</strain>
    </source>
</reference>
<dbReference type="PROSITE" id="PS50949">
    <property type="entry name" value="HTH_GNTR"/>
    <property type="match status" value="1"/>
</dbReference>
<proteinExistence type="inferred from homology"/>
<evidence type="ECO:0000256" key="1">
    <source>
        <dbReference type="ARBA" id="ARBA00005384"/>
    </source>
</evidence>
<dbReference type="SUPFAM" id="SSF46785">
    <property type="entry name" value="Winged helix' DNA-binding domain"/>
    <property type="match status" value="1"/>
</dbReference>
<dbReference type="InterPro" id="IPR000524">
    <property type="entry name" value="Tscrpt_reg_HTH_GntR"/>
</dbReference>
<dbReference type="InterPro" id="IPR036390">
    <property type="entry name" value="WH_DNA-bd_sf"/>
</dbReference>
<evidence type="ECO:0000256" key="4">
    <source>
        <dbReference type="ARBA" id="ARBA00023125"/>
    </source>
</evidence>
<dbReference type="InterPro" id="IPR036388">
    <property type="entry name" value="WH-like_DNA-bd_sf"/>
</dbReference>
<keyword evidence="4" id="KW-0238">DNA-binding</keyword>
<evidence type="ECO:0000256" key="5">
    <source>
        <dbReference type="ARBA" id="ARBA00023163"/>
    </source>
</evidence>
<keyword evidence="8" id="KW-1185">Reference proteome</keyword>
<dbReference type="Gene3D" id="3.40.640.10">
    <property type="entry name" value="Type I PLP-dependent aspartate aminotransferase-like (Major domain)"/>
    <property type="match status" value="1"/>
</dbReference>
<keyword evidence="5" id="KW-0804">Transcription</keyword>
<comment type="caution">
    <text evidence="7">The sequence shown here is derived from an EMBL/GenBank/DDBJ whole genome shotgun (WGS) entry which is preliminary data.</text>
</comment>
<sequence length="472" mass="51025">MQRARDLCLRILPSPGDRHAQCTLTIQSARRHIHVSIDVWSSISGRTSQAIAEDLRELVDAGHLAAGTRLPTIRALASSLSVSPTTVSDAWGRLHASGVIRTEGRRGTFIAPRSGKRQISTTAGSILMDVAQGAADPELQPALQNAFTAALSGDTVNAHDFAYITDPLRSAVEEDWPYRPASWTTADGATDASALVLRALAPRARPVAVEQPTAQRTMALLRHHRRAQVGVSWDEEGPDPDQLRQAVVQRKAGMFYWQPRAHYPSGRSASPRRVRELADVLETHPDVVIVEDDMVGAASTAPAVSLARHLPDAVVRIRSFDVSHGLGLRTAVISGSNDAIRAVNMARGMLAVWNSPVLQNALAWLLTDADTRAFVQSAARRYEQRRRALVRSMDEAGLPLPAGEGLVLWVPVREEVAAVEHLTADGMIGGLGSVCWLDAVDRGHIRIPVGQTDLTRSQRERMAAALVSAVTA</sequence>
<keyword evidence="7" id="KW-0032">Aminotransferase</keyword>
<evidence type="ECO:0000256" key="3">
    <source>
        <dbReference type="ARBA" id="ARBA00023015"/>
    </source>
</evidence>
<name>A0ABP8ZV81_9MICO</name>
<gene>
    <name evidence="7" type="ORF">GCM10023351_07610</name>
</gene>
<dbReference type="CDD" id="cd07377">
    <property type="entry name" value="WHTH_GntR"/>
    <property type="match status" value="1"/>
</dbReference>
<organism evidence="7 8">
    <name type="scientific">Microbacterium gilvum</name>
    <dbReference type="NCBI Taxonomy" id="1336204"/>
    <lineage>
        <taxon>Bacteria</taxon>
        <taxon>Bacillati</taxon>
        <taxon>Actinomycetota</taxon>
        <taxon>Actinomycetes</taxon>
        <taxon>Micrococcales</taxon>
        <taxon>Microbacteriaceae</taxon>
        <taxon>Microbacterium</taxon>
    </lineage>
</organism>
<dbReference type="PANTHER" id="PTHR46577:SF2">
    <property type="entry name" value="TRANSCRIPTIONAL REGULATORY PROTEIN"/>
    <property type="match status" value="1"/>
</dbReference>
<dbReference type="Gene3D" id="1.10.10.10">
    <property type="entry name" value="Winged helix-like DNA-binding domain superfamily/Winged helix DNA-binding domain"/>
    <property type="match status" value="1"/>
</dbReference>
<dbReference type="Pfam" id="PF00392">
    <property type="entry name" value="GntR"/>
    <property type="match status" value="1"/>
</dbReference>
<comment type="similarity">
    <text evidence="1">In the C-terminal section; belongs to the class-I pyridoxal-phosphate-dependent aminotransferase family.</text>
</comment>
<dbReference type="Proteomes" id="UP001501645">
    <property type="component" value="Unassembled WGS sequence"/>
</dbReference>
<keyword evidence="2" id="KW-0663">Pyridoxal phosphate</keyword>
<feature type="domain" description="HTH gntR-type" evidence="6">
    <location>
        <begin position="45"/>
        <end position="113"/>
    </location>
</feature>
<dbReference type="EMBL" id="BAABKO010000001">
    <property type="protein sequence ID" value="GAA4766765.1"/>
    <property type="molecule type" value="Genomic_DNA"/>
</dbReference>
<accession>A0ABP8ZV81</accession>
<evidence type="ECO:0000313" key="7">
    <source>
        <dbReference type="EMBL" id="GAA4766765.1"/>
    </source>
</evidence>
<dbReference type="Pfam" id="PF00155">
    <property type="entry name" value="Aminotran_1_2"/>
    <property type="match status" value="1"/>
</dbReference>
<keyword evidence="3" id="KW-0805">Transcription regulation</keyword>
<dbReference type="GO" id="GO:0008483">
    <property type="term" value="F:transaminase activity"/>
    <property type="evidence" value="ECO:0007669"/>
    <property type="project" value="UniProtKB-KW"/>
</dbReference>
<dbReference type="InterPro" id="IPR051446">
    <property type="entry name" value="HTH_trans_reg/aminotransferase"/>
</dbReference>
<evidence type="ECO:0000313" key="8">
    <source>
        <dbReference type="Proteomes" id="UP001501645"/>
    </source>
</evidence>
<dbReference type="InterPro" id="IPR015424">
    <property type="entry name" value="PyrdxlP-dep_Trfase"/>
</dbReference>
<dbReference type="PANTHER" id="PTHR46577">
    <property type="entry name" value="HTH-TYPE TRANSCRIPTIONAL REGULATORY PROTEIN GABR"/>
    <property type="match status" value="1"/>
</dbReference>
<keyword evidence="7" id="KW-0808">Transferase</keyword>
<dbReference type="SUPFAM" id="SSF53383">
    <property type="entry name" value="PLP-dependent transferases"/>
    <property type="match status" value="1"/>
</dbReference>